<gene>
    <name evidence="2" type="ORF">FHR20_003459</name>
</gene>
<name>A0A7X5V230_9SPHN</name>
<feature type="chain" id="PRO_5030930205" evidence="1">
    <location>
        <begin position="16"/>
        <end position="274"/>
    </location>
</feature>
<dbReference type="PANTHER" id="PTHR35841:SF1">
    <property type="entry name" value="PHOSPHONATES-BINDING PERIPLASMIC PROTEIN"/>
    <property type="match status" value="1"/>
</dbReference>
<reference evidence="2 3" key="1">
    <citation type="submission" date="2020-03" db="EMBL/GenBank/DDBJ databases">
        <title>Genomic Encyclopedia of Type Strains, Phase IV (KMG-IV): sequencing the most valuable type-strain genomes for metagenomic binning, comparative biology and taxonomic classification.</title>
        <authorList>
            <person name="Goeker M."/>
        </authorList>
    </citation>
    <scope>NUCLEOTIDE SEQUENCE [LARGE SCALE GENOMIC DNA]</scope>
    <source>
        <strain evidence="2 3">DSM 4733</strain>
    </source>
</reference>
<evidence type="ECO:0000256" key="1">
    <source>
        <dbReference type="SAM" id="SignalP"/>
    </source>
</evidence>
<dbReference type="Gene3D" id="3.40.190.10">
    <property type="entry name" value="Periplasmic binding protein-like II"/>
    <property type="match status" value="2"/>
</dbReference>
<organism evidence="2 3">
    <name type="scientific">Sphingomonas leidyi</name>
    <dbReference type="NCBI Taxonomy" id="68569"/>
    <lineage>
        <taxon>Bacteria</taxon>
        <taxon>Pseudomonadati</taxon>
        <taxon>Pseudomonadota</taxon>
        <taxon>Alphaproteobacteria</taxon>
        <taxon>Sphingomonadales</taxon>
        <taxon>Sphingomonadaceae</taxon>
        <taxon>Sphingomonas</taxon>
    </lineage>
</organism>
<dbReference type="Pfam" id="PF12974">
    <property type="entry name" value="Phosphonate-bd"/>
    <property type="match status" value="1"/>
</dbReference>
<keyword evidence="3" id="KW-1185">Reference proteome</keyword>
<dbReference type="AlphaFoldDB" id="A0A7X5V230"/>
<keyword evidence="1" id="KW-0732">Signal</keyword>
<dbReference type="Proteomes" id="UP000564677">
    <property type="component" value="Unassembled WGS sequence"/>
</dbReference>
<dbReference type="EMBL" id="JAASQV010000003">
    <property type="protein sequence ID" value="NIJ66486.1"/>
    <property type="molecule type" value="Genomic_DNA"/>
</dbReference>
<protein>
    <submittedName>
        <fullName evidence="2">ABC-type phosphate/phosphonate transport system substrate-binding protein</fullName>
    </submittedName>
</protein>
<dbReference type="RefSeq" id="WP_167300815.1">
    <property type="nucleotide sequence ID" value="NZ_JAASQV010000003.1"/>
</dbReference>
<dbReference type="PANTHER" id="PTHR35841">
    <property type="entry name" value="PHOSPHONATES-BINDING PERIPLASMIC PROTEIN"/>
    <property type="match status" value="1"/>
</dbReference>
<comment type="caution">
    <text evidence="2">The sequence shown here is derived from an EMBL/GenBank/DDBJ whole genome shotgun (WGS) entry which is preliminary data.</text>
</comment>
<sequence length="274" mass="28795">MLLSLLLSLAAPAQATPLRVGTYSYPRYDRRIALGPIAALAGRIAGRPAEIVLLPTPTALAEALCRGEVDVAMTNLGAFVEVRDCPNLRAIAVLDTPPPVLDRYRGVLLVRRETGIDTLDTLGKRASGLRYSEVLPGSTSGGLVQAEALRSAGSAPSAFAARRMAGTHEAALADLIEGRADVAALTEDPWRRLQASDPAKAATLRPIWRSAPLPPGPVVCHEGPATPCAEIQAALLGAQGGPTAVALAAGWSEADGATRFMAYDRARYEAFRTR</sequence>
<feature type="signal peptide" evidence="1">
    <location>
        <begin position="1"/>
        <end position="15"/>
    </location>
</feature>
<accession>A0A7X5V230</accession>
<evidence type="ECO:0000313" key="2">
    <source>
        <dbReference type="EMBL" id="NIJ66486.1"/>
    </source>
</evidence>
<proteinExistence type="predicted"/>
<dbReference type="SUPFAM" id="SSF53850">
    <property type="entry name" value="Periplasmic binding protein-like II"/>
    <property type="match status" value="1"/>
</dbReference>
<evidence type="ECO:0000313" key="3">
    <source>
        <dbReference type="Proteomes" id="UP000564677"/>
    </source>
</evidence>